<keyword evidence="2" id="KW-1003">Cell membrane</keyword>
<dbReference type="GO" id="GO:0005886">
    <property type="term" value="C:plasma membrane"/>
    <property type="evidence" value="ECO:0007669"/>
    <property type="project" value="UniProtKB-SubCell"/>
</dbReference>
<evidence type="ECO:0000256" key="5">
    <source>
        <dbReference type="ARBA" id="ARBA00023136"/>
    </source>
</evidence>
<evidence type="ECO:0000256" key="4">
    <source>
        <dbReference type="ARBA" id="ARBA00022989"/>
    </source>
</evidence>
<evidence type="ECO:0000256" key="3">
    <source>
        <dbReference type="ARBA" id="ARBA00022692"/>
    </source>
</evidence>
<feature type="transmembrane region" description="Helical" evidence="6">
    <location>
        <begin position="253"/>
        <end position="272"/>
    </location>
</feature>
<sequence length="477" mass="51192">MREFGFVKSSLGVFFLQVGIAGLEFAGVLYVARATDAATFGTYALFAATVFFAALLTDMGFSEATRKRISERSAGGAGTRDRYFTASLSIRLGLFVGVLAALFAFRGPVATYIGSDAVFPFLVAGIFLHVVVDTLSSVLAGKKLVGRSVLLLFTETLGRVSLWFVLVALGYGLTGILVGFIAGQVLAIVLALYLLPVTPGAPARGHYASLYRFARFSWLASIKDTSWVWTDTLVLGFFVASALIGIYEVSWQVSGIFFFVGLAVSSTLLPNVSELWTNGERARVERLVESSLVYAGIIAIPGFVGAIFVGEELLSYFGEEFTAGYAVLLVLIFARVIHSYEIILEKLVHALDRPVLMFKANVVFIALAVVLNVALIASFGWQGAAVATSLAMLTKTALVYVYSSRLLEITVPTREIGMQVVSAGIMGLALLFSPFNVDTLVGLVLAVGLGTVVYVVSLLALTERIRRDVIDVLSPSD</sequence>
<dbReference type="InterPro" id="IPR002797">
    <property type="entry name" value="Polysacc_synth"/>
</dbReference>
<dbReference type="RefSeq" id="WP_090310580.1">
    <property type="nucleotide sequence ID" value="NZ_FNFE01000006.1"/>
</dbReference>
<dbReference type="InterPro" id="IPR050833">
    <property type="entry name" value="Poly_Biosynth_Transport"/>
</dbReference>
<keyword evidence="8" id="KW-1185">Reference proteome</keyword>
<dbReference type="PANTHER" id="PTHR30250">
    <property type="entry name" value="PST FAMILY PREDICTED COLANIC ACID TRANSPORTER"/>
    <property type="match status" value="1"/>
</dbReference>
<evidence type="ECO:0000313" key="7">
    <source>
        <dbReference type="EMBL" id="SDK72311.1"/>
    </source>
</evidence>
<evidence type="ECO:0000256" key="6">
    <source>
        <dbReference type="SAM" id="Phobius"/>
    </source>
</evidence>
<name>A0A1G9E862_9EURY</name>
<feature type="transmembrane region" description="Helical" evidence="6">
    <location>
        <begin position="292"/>
        <end position="310"/>
    </location>
</feature>
<keyword evidence="5 6" id="KW-0472">Membrane</keyword>
<feature type="transmembrane region" description="Helical" evidence="6">
    <location>
        <begin position="117"/>
        <end position="140"/>
    </location>
</feature>
<dbReference type="STRING" id="1095776.SAMN04515672_3800"/>
<protein>
    <submittedName>
        <fullName evidence="7">Membrane protein involved in the export of O-antigen and teichoic acid</fullName>
    </submittedName>
</protein>
<dbReference type="EMBL" id="FNFE01000006">
    <property type="protein sequence ID" value="SDK72311.1"/>
    <property type="molecule type" value="Genomic_DNA"/>
</dbReference>
<feature type="transmembrane region" description="Helical" evidence="6">
    <location>
        <begin position="322"/>
        <end position="344"/>
    </location>
</feature>
<organism evidence="7 8">
    <name type="scientific">Natronorubrum texcoconense</name>
    <dbReference type="NCBI Taxonomy" id="1095776"/>
    <lineage>
        <taxon>Archaea</taxon>
        <taxon>Methanobacteriati</taxon>
        <taxon>Methanobacteriota</taxon>
        <taxon>Stenosarchaea group</taxon>
        <taxon>Halobacteria</taxon>
        <taxon>Halobacteriales</taxon>
        <taxon>Natrialbaceae</taxon>
        <taxon>Natronorubrum</taxon>
    </lineage>
</organism>
<dbReference type="Proteomes" id="UP000198882">
    <property type="component" value="Unassembled WGS sequence"/>
</dbReference>
<evidence type="ECO:0000313" key="8">
    <source>
        <dbReference type="Proteomes" id="UP000198882"/>
    </source>
</evidence>
<feature type="transmembrane region" description="Helical" evidence="6">
    <location>
        <begin position="356"/>
        <end position="377"/>
    </location>
</feature>
<proteinExistence type="predicted"/>
<dbReference type="OrthoDB" id="19148at2157"/>
<feature type="transmembrane region" description="Helical" evidence="6">
    <location>
        <begin position="383"/>
        <end position="404"/>
    </location>
</feature>
<dbReference type="AlphaFoldDB" id="A0A1G9E862"/>
<feature type="transmembrane region" description="Helical" evidence="6">
    <location>
        <begin position="12"/>
        <end position="31"/>
    </location>
</feature>
<evidence type="ECO:0000256" key="2">
    <source>
        <dbReference type="ARBA" id="ARBA00022475"/>
    </source>
</evidence>
<comment type="subcellular location">
    <subcellularLocation>
        <location evidence="1">Cell membrane</location>
        <topology evidence="1">Multi-pass membrane protein</topology>
    </subcellularLocation>
</comment>
<feature type="transmembrane region" description="Helical" evidence="6">
    <location>
        <begin position="43"/>
        <end position="62"/>
    </location>
</feature>
<gene>
    <name evidence="7" type="ORF">SAMN04515672_3800</name>
</gene>
<evidence type="ECO:0000256" key="1">
    <source>
        <dbReference type="ARBA" id="ARBA00004651"/>
    </source>
</evidence>
<keyword evidence="4 6" id="KW-1133">Transmembrane helix</keyword>
<keyword evidence="3 6" id="KW-0812">Transmembrane</keyword>
<dbReference type="Pfam" id="PF01943">
    <property type="entry name" value="Polysacc_synt"/>
    <property type="match status" value="1"/>
</dbReference>
<accession>A0A1G9E862</accession>
<feature type="transmembrane region" description="Helical" evidence="6">
    <location>
        <begin position="416"/>
        <end position="435"/>
    </location>
</feature>
<reference evidence="8" key="1">
    <citation type="submission" date="2016-10" db="EMBL/GenBank/DDBJ databases">
        <authorList>
            <person name="Varghese N."/>
            <person name="Submissions S."/>
        </authorList>
    </citation>
    <scope>NUCLEOTIDE SEQUENCE [LARGE SCALE GENOMIC DNA]</scope>
    <source>
        <strain evidence="8">B4,CECT 8067,JCM 17497</strain>
    </source>
</reference>
<feature type="transmembrane region" description="Helical" evidence="6">
    <location>
        <begin position="227"/>
        <end position="247"/>
    </location>
</feature>
<dbReference type="PANTHER" id="PTHR30250:SF28">
    <property type="entry name" value="POLYSACCHARIDE BIOSYNTHESIS PROTEIN"/>
    <property type="match status" value="1"/>
</dbReference>
<feature type="transmembrane region" description="Helical" evidence="6">
    <location>
        <begin position="83"/>
        <end position="105"/>
    </location>
</feature>
<feature type="transmembrane region" description="Helical" evidence="6">
    <location>
        <begin position="441"/>
        <end position="461"/>
    </location>
</feature>